<comment type="subcellular location">
    <subcellularLocation>
        <location evidence="1">Secreted</location>
    </subcellularLocation>
</comment>
<dbReference type="SMART" id="SM00423">
    <property type="entry name" value="PSI"/>
    <property type="match status" value="1"/>
</dbReference>
<dbReference type="GO" id="GO:0007411">
    <property type="term" value="P:axon guidance"/>
    <property type="evidence" value="ECO:0007669"/>
    <property type="project" value="TreeGrafter"/>
</dbReference>
<keyword evidence="8" id="KW-0393">Immunoglobulin domain</keyword>
<name>A0A8B9EPJ2_ANSCY</name>
<dbReference type="Gene3D" id="3.30.1680.10">
    <property type="entry name" value="ligand-binding face of the semaphorins, domain 2"/>
    <property type="match status" value="1"/>
</dbReference>
<dbReference type="GO" id="GO:0030335">
    <property type="term" value="P:positive regulation of cell migration"/>
    <property type="evidence" value="ECO:0007669"/>
    <property type="project" value="TreeGrafter"/>
</dbReference>
<evidence type="ECO:0000256" key="2">
    <source>
        <dbReference type="ARBA" id="ARBA00009492"/>
    </source>
</evidence>
<evidence type="ECO:0000313" key="13">
    <source>
        <dbReference type="Ensembl" id="ENSACDP00005024904.1"/>
    </source>
</evidence>
<dbReference type="SMART" id="SM00630">
    <property type="entry name" value="Sema"/>
    <property type="match status" value="1"/>
</dbReference>
<dbReference type="InterPro" id="IPR015943">
    <property type="entry name" value="WD40/YVTN_repeat-like_dom_sf"/>
</dbReference>
<dbReference type="GO" id="GO:0001755">
    <property type="term" value="P:neural crest cell migration"/>
    <property type="evidence" value="ECO:0007669"/>
    <property type="project" value="TreeGrafter"/>
</dbReference>
<dbReference type="PANTHER" id="PTHR11036:SF20">
    <property type="entry name" value="SEMAPHORIN-3G"/>
    <property type="match status" value="1"/>
</dbReference>
<evidence type="ECO:0000256" key="4">
    <source>
        <dbReference type="ARBA" id="ARBA00022525"/>
    </source>
</evidence>
<keyword evidence="3" id="KW-0217">Developmental protein</keyword>
<dbReference type="InterPro" id="IPR016201">
    <property type="entry name" value="PSI"/>
</dbReference>
<dbReference type="Ensembl" id="ENSACDT00005029726.1">
    <property type="protein sequence ID" value="ENSACDP00005024904.1"/>
    <property type="gene ID" value="ENSACDG00005018023.1"/>
</dbReference>
<dbReference type="InterPro" id="IPR001627">
    <property type="entry name" value="Semap_dom"/>
</dbReference>
<dbReference type="InterPro" id="IPR027231">
    <property type="entry name" value="Semaphorin"/>
</dbReference>
<dbReference type="InterPro" id="IPR041416">
    <property type="entry name" value="IL-1RAcP-like_ig"/>
</dbReference>
<dbReference type="Gene3D" id="2.130.10.10">
    <property type="entry name" value="YVTN repeat-like/Quinoprotein amine dehydrogenase"/>
    <property type="match status" value="2"/>
</dbReference>
<dbReference type="InterPro" id="IPR003599">
    <property type="entry name" value="Ig_sub"/>
</dbReference>
<dbReference type="InterPro" id="IPR007110">
    <property type="entry name" value="Ig-like_dom"/>
</dbReference>
<dbReference type="PANTHER" id="PTHR11036">
    <property type="entry name" value="SEMAPHORIN"/>
    <property type="match status" value="1"/>
</dbReference>
<keyword evidence="4" id="KW-0964">Secreted</keyword>
<dbReference type="InterPro" id="IPR036352">
    <property type="entry name" value="Semap_dom_sf"/>
</dbReference>
<dbReference type="Pfam" id="PF01403">
    <property type="entry name" value="Sema"/>
    <property type="match status" value="1"/>
</dbReference>
<dbReference type="Gene3D" id="2.60.40.10">
    <property type="entry name" value="Immunoglobulins"/>
    <property type="match status" value="1"/>
</dbReference>
<dbReference type="InterPro" id="IPR013783">
    <property type="entry name" value="Ig-like_fold"/>
</dbReference>
<evidence type="ECO:0000259" key="11">
    <source>
        <dbReference type="PROSITE" id="PS50835"/>
    </source>
</evidence>
<dbReference type="GO" id="GO:0030215">
    <property type="term" value="F:semaphorin receptor binding"/>
    <property type="evidence" value="ECO:0007669"/>
    <property type="project" value="InterPro"/>
</dbReference>
<dbReference type="SUPFAM" id="SSF101912">
    <property type="entry name" value="Sema domain"/>
    <property type="match status" value="2"/>
</dbReference>
<dbReference type="PROSITE" id="PS50835">
    <property type="entry name" value="IG_LIKE"/>
    <property type="match status" value="1"/>
</dbReference>
<evidence type="ECO:0000313" key="14">
    <source>
        <dbReference type="Proteomes" id="UP000694521"/>
    </source>
</evidence>
<keyword evidence="6" id="KW-1015">Disulfide bond</keyword>
<dbReference type="PROSITE" id="PS51004">
    <property type="entry name" value="SEMA"/>
    <property type="match status" value="1"/>
</dbReference>
<dbReference type="Proteomes" id="UP000694521">
    <property type="component" value="Unplaced"/>
</dbReference>
<dbReference type="Pfam" id="PF18452">
    <property type="entry name" value="Ig_6"/>
    <property type="match status" value="1"/>
</dbReference>
<feature type="region of interest" description="Disordered" evidence="10">
    <location>
        <begin position="250"/>
        <end position="281"/>
    </location>
</feature>
<dbReference type="GO" id="GO:0071526">
    <property type="term" value="P:semaphorin-plexin signaling pathway"/>
    <property type="evidence" value="ECO:0007669"/>
    <property type="project" value="TreeGrafter"/>
</dbReference>
<comment type="similarity">
    <text evidence="2">Belongs to the semaphorin family.</text>
</comment>
<dbReference type="GO" id="GO:0005576">
    <property type="term" value="C:extracellular region"/>
    <property type="evidence" value="ECO:0007669"/>
    <property type="project" value="UniProtKB-SubCell"/>
</dbReference>
<evidence type="ECO:0000256" key="6">
    <source>
        <dbReference type="ARBA" id="ARBA00023157"/>
    </source>
</evidence>
<comment type="caution">
    <text evidence="9">Lacks conserved residue(s) required for the propagation of feature annotation.</text>
</comment>
<dbReference type="GO" id="GO:0005886">
    <property type="term" value="C:plasma membrane"/>
    <property type="evidence" value="ECO:0007669"/>
    <property type="project" value="TreeGrafter"/>
</dbReference>
<evidence type="ECO:0000256" key="5">
    <source>
        <dbReference type="ARBA" id="ARBA00022729"/>
    </source>
</evidence>
<dbReference type="CDD" id="cd05871">
    <property type="entry name" value="Ig_Sema3"/>
    <property type="match status" value="1"/>
</dbReference>
<dbReference type="GO" id="GO:0045499">
    <property type="term" value="F:chemorepellent activity"/>
    <property type="evidence" value="ECO:0007669"/>
    <property type="project" value="TreeGrafter"/>
</dbReference>
<feature type="region of interest" description="Disordered" evidence="10">
    <location>
        <begin position="197"/>
        <end position="238"/>
    </location>
</feature>
<evidence type="ECO:0000256" key="9">
    <source>
        <dbReference type="PROSITE-ProRule" id="PRU00352"/>
    </source>
</evidence>
<organism evidence="13 14">
    <name type="scientific">Anser cygnoides</name>
    <name type="common">Swan goose</name>
    <dbReference type="NCBI Taxonomy" id="8845"/>
    <lineage>
        <taxon>Eukaryota</taxon>
        <taxon>Metazoa</taxon>
        <taxon>Chordata</taxon>
        <taxon>Craniata</taxon>
        <taxon>Vertebrata</taxon>
        <taxon>Euteleostomi</taxon>
        <taxon>Archelosauria</taxon>
        <taxon>Archosauria</taxon>
        <taxon>Dinosauria</taxon>
        <taxon>Saurischia</taxon>
        <taxon>Theropoda</taxon>
        <taxon>Coelurosauria</taxon>
        <taxon>Aves</taxon>
        <taxon>Neognathae</taxon>
        <taxon>Galloanserae</taxon>
        <taxon>Anseriformes</taxon>
        <taxon>Anatidae</taxon>
        <taxon>Anserinae</taxon>
        <taxon>Anser</taxon>
    </lineage>
</organism>
<keyword evidence="14" id="KW-1185">Reference proteome</keyword>
<keyword evidence="7" id="KW-0325">Glycoprotein</keyword>
<proteinExistence type="inferred from homology"/>
<dbReference type="InterPro" id="IPR036179">
    <property type="entry name" value="Ig-like_dom_sf"/>
</dbReference>
<dbReference type="SUPFAM" id="SSF48726">
    <property type="entry name" value="Immunoglobulin"/>
    <property type="match status" value="1"/>
</dbReference>
<evidence type="ECO:0000256" key="1">
    <source>
        <dbReference type="ARBA" id="ARBA00004613"/>
    </source>
</evidence>
<dbReference type="SMART" id="SM00409">
    <property type="entry name" value="IG"/>
    <property type="match status" value="1"/>
</dbReference>
<protein>
    <submittedName>
        <fullName evidence="13">Semaphorin 3G</fullName>
    </submittedName>
</protein>
<evidence type="ECO:0000256" key="7">
    <source>
        <dbReference type="ARBA" id="ARBA00023180"/>
    </source>
</evidence>
<feature type="domain" description="Ig-like" evidence="11">
    <location>
        <begin position="699"/>
        <end position="802"/>
    </location>
</feature>
<evidence type="ECO:0000256" key="3">
    <source>
        <dbReference type="ARBA" id="ARBA00022473"/>
    </source>
</evidence>
<evidence type="ECO:0000256" key="10">
    <source>
        <dbReference type="SAM" id="MobiDB-lite"/>
    </source>
</evidence>
<evidence type="ECO:0000256" key="8">
    <source>
        <dbReference type="ARBA" id="ARBA00023319"/>
    </source>
</evidence>
<feature type="domain" description="Sema" evidence="12">
    <location>
        <begin position="1"/>
        <end position="654"/>
    </location>
</feature>
<dbReference type="FunFam" id="2.60.40.10:FF:000030">
    <property type="entry name" value="Semaphorin 3F like"/>
    <property type="match status" value="1"/>
</dbReference>
<feature type="region of interest" description="Disordered" evidence="10">
    <location>
        <begin position="807"/>
        <end position="830"/>
    </location>
</feature>
<dbReference type="SUPFAM" id="SSF103575">
    <property type="entry name" value="Plexin repeat"/>
    <property type="match status" value="1"/>
</dbReference>
<evidence type="ECO:0000259" key="12">
    <source>
        <dbReference type="PROSITE" id="PS51004"/>
    </source>
</evidence>
<sequence length="904" mass="98916">MSCPLAPAGEGRARRPCVAGGGDAAGPCKPPPSRPSPQTDCANYIRLLHPYNRTHLLACGTGAFHPVCAFVYVGHRGEVGTWLGAASSACLSPSSSFPGVLGRVGMLDLVFAPARNRPRVALALPHLSGHCVPLVAAAWVAFPPLPVPSLSHSVWTMPAGLGGQGAPVTPRSLGGGHNGARQARGPLQLPRVLVEQPANPAPAGGHQLSPKAQAPAPGPFRHAGEPASRAGTGVSPRWAPRRVPLTAALSPTPACLQPGSRHRGERPGQVPARARRRVRQHSHRWVAVPGDLGVPGAGTGAGPRATIWGWPGALRVSLPGGELYAGLTADFLGRDPGIFRSTGTRSALRTEVDQRLLNDPKFVAAYLIPDNDDRDNDKAYFFFTEKVVEADGKEHAVVSRVARVCVNDAGGQRVLVNKWSTFNKARLVCSVPGPGGIDTHFDELEDVFLLRTRDGKSPEIYALFSTVSHIFRGSAVCVYRMADIREVFNGPFAHRESPLHQWAAYEGRVPYPRPGVCPSKTTNQPRRPYGTTKDFPDEVLHFARAHPLMHKPVRPRHRRPLLVKTDLQHRLRQLVADRVDAEDGQHDVLFLGTDAGSVLKVVVLQKQNSAVTEDIVLEELQVFKAPVPITQMEISVKRQTLYVGASLGVAQVRLHRCESYGTACAECCLARDPYCAWDGTACTRYVPSGKRRYVRHTSPVYQCLDQNLTVDDFEHVEEKVLYGMEHNSTFLECVPRSPQASVQWFVQRPPDEQRDEVKTDERVLQTERGLLFRQLHSRDAGVYYCKTLEHGFTQTVARTSLQVLRGEQLARASPRQREDERPPCPEPRLAVPAPKAWFKDILHLVSSADRQRVEEQCLRLWCGHRKGKLAKGKHALAGLDAGKKARTAKPQGERIRVPRQAAAT</sequence>
<accession>A0A8B9EPJ2</accession>
<keyword evidence="5" id="KW-0732">Signal</keyword>
<dbReference type="AlphaFoldDB" id="A0A8B9EPJ2"/>
<feature type="region of interest" description="Disordered" evidence="10">
    <location>
        <begin position="882"/>
        <end position="904"/>
    </location>
</feature>
<reference evidence="13" key="2">
    <citation type="submission" date="2025-09" db="UniProtKB">
        <authorList>
            <consortium name="Ensembl"/>
        </authorList>
    </citation>
    <scope>IDENTIFICATION</scope>
</reference>
<reference evidence="13" key="1">
    <citation type="submission" date="2025-08" db="UniProtKB">
        <authorList>
            <consortium name="Ensembl"/>
        </authorList>
    </citation>
    <scope>IDENTIFICATION</scope>
</reference>